<gene>
    <name evidence="1" type="ORF">P13BB106kb_p035</name>
</gene>
<evidence type="ECO:0000313" key="2">
    <source>
        <dbReference type="Proteomes" id="UP000240663"/>
    </source>
</evidence>
<accession>A0A2D2W6U6</accession>
<protein>
    <submittedName>
        <fullName evidence="1">Tail tape measure protein</fullName>
    </submittedName>
</protein>
<sequence length="127" mass="14541">MMNNIKSIKEAIAYVKEELSEDYSVWTSSGDGNWVQLYSLEDGISIDLTLTDNGNVTAKAYFSLPGFSGFVEGMLFTLPNRMLYRVVRQLETIKEFIPEGNINDLESVLILRDRKKQLKQRKLAEQN</sequence>
<proteinExistence type="predicted"/>
<name>A0A2D2W6U6_9CAUD</name>
<organism evidence="1 2">
    <name type="scientific">Pectobacterium phage DU_PP_V</name>
    <dbReference type="NCBI Taxonomy" id="2041492"/>
    <lineage>
        <taxon>Viruses</taxon>
        <taxon>Duplodnaviria</taxon>
        <taxon>Heunggongvirae</taxon>
        <taxon>Uroviricota</taxon>
        <taxon>Caudoviricetes</taxon>
        <taxon>Demerecviridae</taxon>
        <taxon>Mccorquodalevirinae</taxon>
        <taxon>Hongcheonvirus</taxon>
        <taxon>Hongcheonvirus DUPPV</taxon>
    </lineage>
</organism>
<keyword evidence="2" id="KW-1185">Reference proteome</keyword>
<reference evidence="1 2" key="1">
    <citation type="submission" date="2017-09" db="EMBL/GenBank/DDBJ databases">
        <title>Complete genome sequence of bacteriophage (DU_PP_V) infecting Pectobacterium spp.</title>
        <authorList>
            <person name="Park T.-H."/>
        </authorList>
    </citation>
    <scope>NUCLEOTIDE SEQUENCE [LARGE SCALE GENOMIC DNA]</scope>
</reference>
<dbReference type="EMBL" id="MF979564">
    <property type="protein sequence ID" value="ATS94019.1"/>
    <property type="molecule type" value="Genomic_DNA"/>
</dbReference>
<evidence type="ECO:0000313" key="1">
    <source>
        <dbReference type="EMBL" id="ATS94019.1"/>
    </source>
</evidence>
<dbReference type="Proteomes" id="UP000240663">
    <property type="component" value="Segment"/>
</dbReference>